<dbReference type="Pfam" id="PF02518">
    <property type="entry name" value="HATPase_c"/>
    <property type="match status" value="1"/>
</dbReference>
<protein>
    <recommendedName>
        <fullName evidence="3">histidine kinase</fullName>
        <ecNumber evidence="3">2.7.13.3</ecNumber>
    </recommendedName>
</protein>
<dbReference type="STRING" id="53254.SAMN05660750_03476"/>
<comment type="caution">
    <text evidence="12">The sequence shown here is derived from an EMBL/GenBank/DDBJ whole genome shotgun (WGS) entry which is preliminary data.</text>
</comment>
<dbReference type="InterPro" id="IPR003594">
    <property type="entry name" value="HATPase_dom"/>
</dbReference>
<dbReference type="CDD" id="cd00075">
    <property type="entry name" value="HATPase"/>
    <property type="match status" value="1"/>
</dbReference>
<keyword evidence="4" id="KW-0597">Phosphoprotein</keyword>
<dbReference type="EC" id="2.7.13.3" evidence="3"/>
<dbReference type="Gene3D" id="3.30.565.10">
    <property type="entry name" value="Histidine kinase-like ATPase, C-terminal domain"/>
    <property type="match status" value="1"/>
</dbReference>
<evidence type="ECO:0000256" key="1">
    <source>
        <dbReference type="ARBA" id="ARBA00000085"/>
    </source>
</evidence>
<proteinExistence type="predicted"/>
<dbReference type="PANTHER" id="PTHR45436">
    <property type="entry name" value="SENSOR HISTIDINE KINASE YKOH"/>
    <property type="match status" value="1"/>
</dbReference>
<organism evidence="12 13">
    <name type="scientific">Bosea thiooxidans</name>
    <dbReference type="NCBI Taxonomy" id="53254"/>
    <lineage>
        <taxon>Bacteria</taxon>
        <taxon>Pseudomonadati</taxon>
        <taxon>Pseudomonadota</taxon>
        <taxon>Alphaproteobacteria</taxon>
        <taxon>Hyphomicrobiales</taxon>
        <taxon>Boseaceae</taxon>
        <taxon>Bosea</taxon>
    </lineage>
</organism>
<evidence type="ECO:0000256" key="9">
    <source>
        <dbReference type="ARBA" id="ARBA00023136"/>
    </source>
</evidence>
<dbReference type="GO" id="GO:0016020">
    <property type="term" value="C:membrane"/>
    <property type="evidence" value="ECO:0007669"/>
    <property type="project" value="UniProtKB-SubCell"/>
</dbReference>
<keyword evidence="7" id="KW-0418">Kinase</keyword>
<evidence type="ECO:0000256" key="2">
    <source>
        <dbReference type="ARBA" id="ARBA00004370"/>
    </source>
</evidence>
<comment type="catalytic activity">
    <reaction evidence="1">
        <text>ATP + protein L-histidine = ADP + protein N-phospho-L-histidine.</text>
        <dbReference type="EC" id="2.7.13.3"/>
    </reaction>
</comment>
<dbReference type="CDD" id="cd00082">
    <property type="entry name" value="HisKA"/>
    <property type="match status" value="1"/>
</dbReference>
<dbReference type="InterPro" id="IPR036890">
    <property type="entry name" value="HATPase_C_sf"/>
</dbReference>
<evidence type="ECO:0000313" key="13">
    <source>
        <dbReference type="Proteomes" id="UP000051562"/>
    </source>
</evidence>
<evidence type="ECO:0000259" key="11">
    <source>
        <dbReference type="PROSITE" id="PS50109"/>
    </source>
</evidence>
<dbReference type="Proteomes" id="UP000051562">
    <property type="component" value="Unassembled WGS sequence"/>
</dbReference>
<dbReference type="InterPro" id="IPR036097">
    <property type="entry name" value="HisK_dim/P_sf"/>
</dbReference>
<feature type="domain" description="Histidine kinase" evidence="11">
    <location>
        <begin position="266"/>
        <end position="467"/>
    </location>
</feature>
<comment type="subcellular location">
    <subcellularLocation>
        <location evidence="2">Membrane</location>
    </subcellularLocation>
</comment>
<feature type="transmembrane region" description="Helical" evidence="10">
    <location>
        <begin position="36"/>
        <end position="57"/>
    </location>
</feature>
<keyword evidence="5" id="KW-0808">Transferase</keyword>
<evidence type="ECO:0000256" key="4">
    <source>
        <dbReference type="ARBA" id="ARBA00022553"/>
    </source>
</evidence>
<dbReference type="EMBL" id="LMAR01000001">
    <property type="protein sequence ID" value="KQK32406.1"/>
    <property type="molecule type" value="Genomic_DNA"/>
</dbReference>
<evidence type="ECO:0000256" key="10">
    <source>
        <dbReference type="SAM" id="Phobius"/>
    </source>
</evidence>
<dbReference type="PANTHER" id="PTHR45436:SF5">
    <property type="entry name" value="SENSOR HISTIDINE KINASE TRCS"/>
    <property type="match status" value="1"/>
</dbReference>
<evidence type="ECO:0000256" key="5">
    <source>
        <dbReference type="ARBA" id="ARBA00022679"/>
    </source>
</evidence>
<dbReference type="Gene3D" id="1.10.287.130">
    <property type="match status" value="1"/>
</dbReference>
<dbReference type="SUPFAM" id="SSF55874">
    <property type="entry name" value="ATPase domain of HSP90 chaperone/DNA topoisomerase II/histidine kinase"/>
    <property type="match status" value="1"/>
</dbReference>
<evidence type="ECO:0000256" key="8">
    <source>
        <dbReference type="ARBA" id="ARBA00022989"/>
    </source>
</evidence>
<dbReference type="SMART" id="SM00387">
    <property type="entry name" value="HATPase_c"/>
    <property type="match status" value="1"/>
</dbReference>
<reference evidence="12 13" key="1">
    <citation type="submission" date="2015-10" db="EMBL/GenBank/DDBJ databases">
        <title>Draft genome of Bosea thiooxidans.</title>
        <authorList>
            <person name="Wang X."/>
        </authorList>
    </citation>
    <scope>NUCLEOTIDE SEQUENCE [LARGE SCALE GENOMIC DNA]</scope>
    <source>
        <strain evidence="12 13">CGMCC 9174</strain>
    </source>
</reference>
<name>A0A0Q3PRH0_9HYPH</name>
<keyword evidence="13" id="KW-1185">Reference proteome</keyword>
<keyword evidence="8 10" id="KW-1133">Transmembrane helix</keyword>
<dbReference type="AlphaFoldDB" id="A0A0Q3PRH0"/>
<evidence type="ECO:0000313" key="12">
    <source>
        <dbReference type="EMBL" id="KQK32406.1"/>
    </source>
</evidence>
<evidence type="ECO:0000256" key="3">
    <source>
        <dbReference type="ARBA" id="ARBA00012438"/>
    </source>
</evidence>
<dbReference type="InterPro" id="IPR004358">
    <property type="entry name" value="Sig_transdc_His_kin-like_C"/>
</dbReference>
<evidence type="ECO:0000256" key="7">
    <source>
        <dbReference type="ARBA" id="ARBA00022777"/>
    </source>
</evidence>
<feature type="transmembrane region" description="Helical" evidence="10">
    <location>
        <begin position="176"/>
        <end position="202"/>
    </location>
</feature>
<evidence type="ECO:0000256" key="6">
    <source>
        <dbReference type="ARBA" id="ARBA00022692"/>
    </source>
</evidence>
<dbReference type="Pfam" id="PF00512">
    <property type="entry name" value="HisKA"/>
    <property type="match status" value="1"/>
</dbReference>
<keyword evidence="6 10" id="KW-0812">Transmembrane</keyword>
<dbReference type="SUPFAM" id="SSF47384">
    <property type="entry name" value="Homodimeric domain of signal transducing histidine kinase"/>
    <property type="match status" value="1"/>
</dbReference>
<sequence length="471" mass="49949">MRLADGAPAGRPLLDRHPHARSKTVTSLSRALTIRLGLLGIVLLAALIAAVLAFTFITEDPGALRNDVTSQIIQQSIRQSSESGLQVEKTAGLAQIERASPRLWYLVSDGRSVVEYAPALRPGLPIDIRLDGPTIAAQMRVGGDNALAFDVIEKDGSRVIVATGGGAPGWDLILGYFLRAIVVPALIVSVVFGIIIAAAIAMSVSYISARLRSAAEAAARIDPRAPRGLLPTEETPVELMPLTTVLNSALDQIAGNMDVQRRFMNNVAHELRTPLAVMRSRVDALPDQPARLQLTTDLSRLTTIVSSMLQLARLHATELPFEPIQLNALARSVLADLAPLILTHGVDVALEEEGDLHATIEANEPTVRAALANLVDNALRHARTRSTILVRVLDGAVLEVIDDGVGIASGKRNQALEPFNRMSQSSTGAGLGLTIVRDIMAAHGGSIAILGNDGGGTIVRLAFPPDGTSRD</sequence>
<dbReference type="InterPro" id="IPR005467">
    <property type="entry name" value="His_kinase_dom"/>
</dbReference>
<gene>
    <name evidence="12" type="ORF">ARD30_01100</name>
</gene>
<dbReference type="PRINTS" id="PR00344">
    <property type="entry name" value="BCTRLSENSOR"/>
</dbReference>
<dbReference type="SMART" id="SM00388">
    <property type="entry name" value="HisKA"/>
    <property type="match status" value="1"/>
</dbReference>
<accession>A0A0Q3PRH0</accession>
<keyword evidence="9 10" id="KW-0472">Membrane</keyword>
<dbReference type="InterPro" id="IPR003661">
    <property type="entry name" value="HisK_dim/P_dom"/>
</dbReference>
<dbReference type="InterPro" id="IPR050428">
    <property type="entry name" value="TCS_sensor_his_kinase"/>
</dbReference>
<dbReference type="PROSITE" id="PS50109">
    <property type="entry name" value="HIS_KIN"/>
    <property type="match status" value="1"/>
</dbReference>
<dbReference type="GO" id="GO:0000155">
    <property type="term" value="F:phosphorelay sensor kinase activity"/>
    <property type="evidence" value="ECO:0007669"/>
    <property type="project" value="InterPro"/>
</dbReference>